<evidence type="ECO:0000256" key="1">
    <source>
        <dbReference type="SAM" id="MobiDB-lite"/>
    </source>
</evidence>
<keyword evidence="4" id="KW-1185">Reference proteome</keyword>
<name>A0A1V8SX69_9PEZI</name>
<dbReference type="PROSITE" id="PS51184">
    <property type="entry name" value="JMJC"/>
    <property type="match status" value="1"/>
</dbReference>
<dbReference type="Gene3D" id="2.60.120.650">
    <property type="entry name" value="Cupin"/>
    <property type="match status" value="1"/>
</dbReference>
<proteinExistence type="predicted"/>
<reference evidence="4" key="1">
    <citation type="submission" date="2017-03" db="EMBL/GenBank/DDBJ databases">
        <title>Genomes of endolithic fungi from Antarctica.</title>
        <authorList>
            <person name="Coleine C."/>
            <person name="Masonjones S."/>
            <person name="Stajich J.E."/>
        </authorList>
    </citation>
    <scope>NUCLEOTIDE SEQUENCE [LARGE SCALE GENOMIC DNA]</scope>
    <source>
        <strain evidence="4">CCFEE 5527</strain>
    </source>
</reference>
<evidence type="ECO:0000313" key="4">
    <source>
        <dbReference type="Proteomes" id="UP000192596"/>
    </source>
</evidence>
<dbReference type="EMBL" id="NAJO01000024">
    <property type="protein sequence ID" value="OQO03568.1"/>
    <property type="molecule type" value="Genomic_DNA"/>
</dbReference>
<feature type="domain" description="JmjC" evidence="2">
    <location>
        <begin position="304"/>
        <end position="451"/>
    </location>
</feature>
<dbReference type="STRING" id="1507870.A0A1V8SX69"/>
<dbReference type="OrthoDB" id="3860121at2759"/>
<dbReference type="InterPro" id="IPR003347">
    <property type="entry name" value="JmjC_dom"/>
</dbReference>
<evidence type="ECO:0000313" key="3">
    <source>
        <dbReference type="EMBL" id="OQO03568.1"/>
    </source>
</evidence>
<comment type="caution">
    <text evidence="3">The sequence shown here is derived from an EMBL/GenBank/DDBJ whole genome shotgun (WGS) entry which is preliminary data.</text>
</comment>
<organism evidence="3 4">
    <name type="scientific">Cryoendolithus antarcticus</name>
    <dbReference type="NCBI Taxonomy" id="1507870"/>
    <lineage>
        <taxon>Eukaryota</taxon>
        <taxon>Fungi</taxon>
        <taxon>Dikarya</taxon>
        <taxon>Ascomycota</taxon>
        <taxon>Pezizomycotina</taxon>
        <taxon>Dothideomycetes</taxon>
        <taxon>Dothideomycetidae</taxon>
        <taxon>Cladosporiales</taxon>
        <taxon>Cladosporiaceae</taxon>
        <taxon>Cryoendolithus</taxon>
    </lineage>
</organism>
<protein>
    <recommendedName>
        <fullName evidence="2">JmjC domain-containing protein</fullName>
    </recommendedName>
</protein>
<dbReference type="Proteomes" id="UP000192596">
    <property type="component" value="Unassembled WGS sequence"/>
</dbReference>
<feature type="compositionally biased region" description="Low complexity" evidence="1">
    <location>
        <begin position="47"/>
        <end position="84"/>
    </location>
</feature>
<dbReference type="AlphaFoldDB" id="A0A1V8SX69"/>
<dbReference type="InParanoid" id="A0A1V8SX69"/>
<gene>
    <name evidence="3" type="ORF">B0A48_10232</name>
</gene>
<dbReference type="SUPFAM" id="SSF51197">
    <property type="entry name" value="Clavaminate synthase-like"/>
    <property type="match status" value="1"/>
</dbReference>
<sequence>MDSSDFNPNLADRIKARQRAKSSIVSAAAPDADSSSPSKTQPKIRKSVAGAKAKASKKQSPAKQVTDTKPAATTPPATKLPTADFQSVKASATKRKALAKIDENTSKRAKSISKESVLTNPDVDTPPARLQQSTPEATPEDAPSRDYSSSATDSDQIYVTEVLKVLDKRLDVKTNYIGRRQAQRVSDLLRRAEPAAATDVLRLTSAEAAALLSARHPHDRPILVEGAQPLPLQTLDQFLDECYDNTATVSIQDPSAKLRPGAQAVKEVSVATLKARFGAPDDDYPWNCLELACPFEDGLRPNFLNNEDCRLLTKLKFPLSNNALSRHSYPDGYKEVEKWSLLAQAGALTEPHQDSHGYSTYITVNQGEVGFAWISLPDADERKAWVRNPQSHTSDRWRYVVLRPGDTIAFPCGTVHSVFRVPSAGPSLCFGGHFLRCSGLVPWVKTLLEEQANTCITNEDITASAPGYLDRVEKFVRQALKQGTELERWGGKEDIDEFLRLKKAFMKRTSSDPTMSTVDHVGRVVRAS</sequence>
<feature type="compositionally biased region" description="Low complexity" evidence="1">
    <location>
        <begin position="26"/>
        <end position="38"/>
    </location>
</feature>
<evidence type="ECO:0000259" key="2">
    <source>
        <dbReference type="PROSITE" id="PS51184"/>
    </source>
</evidence>
<feature type="region of interest" description="Disordered" evidence="1">
    <location>
        <begin position="1"/>
        <end position="153"/>
    </location>
</feature>
<accession>A0A1V8SX69</accession>